<sequence length="734" mass="80938">MTRTTTTTSMNNFCTPMASLRINSGLSSSSPFIAPNPNPSQRQRQRLLSKASLSFKVKEGWRHSMFVNGTPVLKDGNLRINGKDALTGVPGNVVVTPFTNTSAFVGATATSADSRHVFKLGVIQDVRLLSLFRFTIWWMIPRMGNSASDIPIETQMLLLEASEKEKGPTSDDASTSYILFLPVLDGEFRSSLQGNSSNELEFCIESGNPDIVTSESLRAVFVNFGDNPFDLVKESMKMLETHLGTFSIRETKQLPGMLDWFGWCTWDAFYQEVNPQGIKDGLKRYVYVWHALMGYWGGLVLNSSGTKMYNPEMKYPVQSPGNLANMRDLSIDCMEMEKYGIGAIDPDKISQFYDDLHKYLVSQGVDGVKVDVQNILETICSGLGSRVSLTRQFQQALEESIATNFKDNSIICCMAQNTDSIFHSKRSAITRASDDYYPKNPRTQTLHIAAVAFNSIFLGEVVVPDWDMFYSQHCAAEFHAVARAVGGCGVYVSDKPGKHDFKILKRLVLADGSVLRAKYPGRPSRDCLFNDPVMDGKSLLKIWNLNKCTGVIGVFNCQGAGSWPCTEKESSVQENVDSVISGKVSPADVEYLEEVSGKQWTGDCAVFSFNTGSLFRLAKAESFGIALKVMQCDVFTVSPIKVYNQKIQFAPIGLTNMYNSGGAVESVDLTNDSSSCKIHIKGRGGGSFGAYSSTKPSSILLNSKNEEFKFSAEDNLLTVTIPPTTSSWDITLCY</sequence>
<accession>A0A2H5QEJ1</accession>
<dbReference type="Gene3D" id="3.20.20.70">
    <property type="entry name" value="Aldolase class I"/>
    <property type="match status" value="1"/>
</dbReference>
<evidence type="ECO:0000256" key="2">
    <source>
        <dbReference type="ARBA" id="ARBA00012708"/>
    </source>
</evidence>
<evidence type="ECO:0000313" key="7">
    <source>
        <dbReference type="Proteomes" id="UP000236630"/>
    </source>
</evidence>
<dbReference type="PANTHER" id="PTHR31268:SF26">
    <property type="entry name" value="GALACTINOL--SUCROSE GALACTOSYLTRANSFERASE"/>
    <property type="match status" value="1"/>
</dbReference>
<dbReference type="EC" id="2.4.1.82" evidence="2"/>
<dbReference type="AlphaFoldDB" id="A0A2H5QEJ1"/>
<keyword evidence="7" id="KW-1185">Reference proteome</keyword>
<comment type="similarity">
    <text evidence="1">Belongs to the glycosyl hydrolases 36 family.</text>
</comment>
<comment type="caution">
    <text evidence="6">The sequence shown here is derived from an EMBL/GenBank/DDBJ whole genome shotgun (WGS) entry which is preliminary data.</text>
</comment>
<dbReference type="STRING" id="55188.A0A2H5QEJ1"/>
<evidence type="ECO:0000256" key="1">
    <source>
        <dbReference type="ARBA" id="ARBA00007240"/>
    </source>
</evidence>
<gene>
    <name evidence="6" type="ORF">CUMW_222170</name>
</gene>
<organism evidence="6 7">
    <name type="scientific">Citrus unshiu</name>
    <name type="common">Satsuma mandarin</name>
    <name type="synonym">Citrus nobilis var. unshiu</name>
    <dbReference type="NCBI Taxonomy" id="55188"/>
    <lineage>
        <taxon>Eukaryota</taxon>
        <taxon>Viridiplantae</taxon>
        <taxon>Streptophyta</taxon>
        <taxon>Embryophyta</taxon>
        <taxon>Tracheophyta</taxon>
        <taxon>Spermatophyta</taxon>
        <taxon>Magnoliopsida</taxon>
        <taxon>eudicotyledons</taxon>
        <taxon>Gunneridae</taxon>
        <taxon>Pentapetalae</taxon>
        <taxon>rosids</taxon>
        <taxon>malvids</taxon>
        <taxon>Sapindales</taxon>
        <taxon>Rutaceae</taxon>
        <taxon>Aurantioideae</taxon>
        <taxon>Citrus</taxon>
    </lineage>
</organism>
<evidence type="ECO:0000313" key="6">
    <source>
        <dbReference type="EMBL" id="GAY63012.1"/>
    </source>
</evidence>
<name>A0A2H5QEJ1_CITUN</name>
<keyword evidence="3" id="KW-0119">Carbohydrate metabolism</keyword>
<dbReference type="Proteomes" id="UP000236630">
    <property type="component" value="Unassembled WGS sequence"/>
</dbReference>
<dbReference type="InterPro" id="IPR013785">
    <property type="entry name" value="Aldolase_TIM"/>
</dbReference>
<dbReference type="SUPFAM" id="SSF51445">
    <property type="entry name" value="(Trans)glycosidases"/>
    <property type="match status" value="1"/>
</dbReference>
<evidence type="ECO:0000256" key="5">
    <source>
        <dbReference type="ARBA" id="ARBA00049426"/>
    </source>
</evidence>
<dbReference type="InterPro" id="IPR017853">
    <property type="entry name" value="GH"/>
</dbReference>
<comment type="catalytic activity">
    <reaction evidence="5">
        <text>alpha-D-galactosyl-(1-&gt;3)-1D-myo-inositol + sucrose = raffinose + myo-inositol</text>
        <dbReference type="Rhea" id="RHEA:20161"/>
        <dbReference type="ChEBI" id="CHEBI:16634"/>
        <dbReference type="ChEBI" id="CHEBI:17268"/>
        <dbReference type="ChEBI" id="CHEBI:17505"/>
        <dbReference type="ChEBI" id="CHEBI:17992"/>
        <dbReference type="EC" id="2.4.1.82"/>
    </reaction>
</comment>
<evidence type="ECO:0000256" key="3">
    <source>
        <dbReference type="ARBA" id="ARBA00023277"/>
    </source>
</evidence>
<reference evidence="6 7" key="1">
    <citation type="journal article" date="2017" name="Front. Genet.">
        <title>Draft sequencing of the heterozygous diploid genome of Satsuma (Citrus unshiu Marc.) using a hybrid assembly approach.</title>
        <authorList>
            <person name="Shimizu T."/>
            <person name="Tanizawa Y."/>
            <person name="Mochizuki T."/>
            <person name="Nagasaki H."/>
            <person name="Yoshioka T."/>
            <person name="Toyoda A."/>
            <person name="Fujiyama A."/>
            <person name="Kaminuma E."/>
            <person name="Nakamura Y."/>
        </authorList>
    </citation>
    <scope>NUCLEOTIDE SEQUENCE [LARGE SCALE GENOMIC DNA]</scope>
    <source>
        <strain evidence="7">cv. Miyagawa wase</strain>
    </source>
</reference>
<dbReference type="Pfam" id="PF05691">
    <property type="entry name" value="Raffinose_syn"/>
    <property type="match status" value="1"/>
</dbReference>
<evidence type="ECO:0000256" key="4">
    <source>
        <dbReference type="ARBA" id="ARBA00025404"/>
    </source>
</evidence>
<dbReference type="GO" id="GO:0047274">
    <property type="term" value="F:galactinol-sucrose galactosyltransferase activity"/>
    <property type="evidence" value="ECO:0007669"/>
    <property type="project" value="UniProtKB-EC"/>
</dbReference>
<protein>
    <recommendedName>
        <fullName evidence="2">galactinol--sucrose galactosyltransferase</fullName>
        <ecNumber evidence="2">2.4.1.82</ecNumber>
    </recommendedName>
</protein>
<proteinExistence type="inferred from homology"/>
<dbReference type="InterPro" id="IPR008811">
    <property type="entry name" value="Glycosyl_hydrolases_36"/>
</dbReference>
<dbReference type="PANTHER" id="PTHR31268">
    <property type="match status" value="1"/>
</dbReference>
<comment type="function">
    <text evidence="4">Transglycosidase operating by a ping-pong reaction mechanism. Involved in the synthesis of raffinose, a major soluble carbohydrate in seeds, roots and tubers.</text>
</comment>
<dbReference type="EMBL" id="BDQV01000331">
    <property type="protein sequence ID" value="GAY63012.1"/>
    <property type="molecule type" value="Genomic_DNA"/>
</dbReference>